<reference evidence="1 2" key="1">
    <citation type="submission" date="2007-08" db="EMBL/GenBank/DDBJ databases">
        <title>Complete sequence of Shewanella sediminis HAW-EB3.</title>
        <authorList>
            <consortium name="US DOE Joint Genome Institute"/>
            <person name="Copeland A."/>
            <person name="Lucas S."/>
            <person name="Lapidus A."/>
            <person name="Barry K."/>
            <person name="Glavina del Rio T."/>
            <person name="Dalin E."/>
            <person name="Tice H."/>
            <person name="Pitluck S."/>
            <person name="Chertkov O."/>
            <person name="Brettin T."/>
            <person name="Bruce D."/>
            <person name="Detter J.C."/>
            <person name="Han C."/>
            <person name="Schmutz J."/>
            <person name="Larimer F."/>
            <person name="Land M."/>
            <person name="Hauser L."/>
            <person name="Kyrpides N."/>
            <person name="Kim E."/>
            <person name="Zhao J.-S."/>
            <person name="Richardson P."/>
        </authorList>
    </citation>
    <scope>NUCLEOTIDE SEQUENCE [LARGE SCALE GENOMIC DNA]</scope>
    <source>
        <strain evidence="1 2">HAW-EB3</strain>
    </source>
</reference>
<dbReference type="SUPFAM" id="SSF51735">
    <property type="entry name" value="NAD(P)-binding Rossmann-fold domains"/>
    <property type="match status" value="1"/>
</dbReference>
<name>A8FR07_SHESH</name>
<protein>
    <submittedName>
        <fullName evidence="1">Dehydrogenase</fullName>
    </submittedName>
</protein>
<dbReference type="Proteomes" id="UP000002015">
    <property type="component" value="Chromosome"/>
</dbReference>
<accession>A8FR07</accession>
<dbReference type="STRING" id="425104.Ssed_0669"/>
<proteinExistence type="predicted"/>
<dbReference type="AlphaFoldDB" id="A8FR07"/>
<dbReference type="EMBL" id="CP000821">
    <property type="protein sequence ID" value="ABV35280.1"/>
    <property type="molecule type" value="Genomic_DNA"/>
</dbReference>
<evidence type="ECO:0000313" key="2">
    <source>
        <dbReference type="Proteomes" id="UP000002015"/>
    </source>
</evidence>
<sequence>MYAHARDNLPVGKVGTAIDIAKGNLFVIDNSFMTGAIIDINGGVLVAGFLPPPRT</sequence>
<gene>
    <name evidence="1" type="ordered locus">Ssed_0669</name>
</gene>
<dbReference type="HOGENOM" id="CLU_3029924_0_0_6"/>
<dbReference type="RefSeq" id="WP_012141017.1">
    <property type="nucleotide sequence ID" value="NC_009831.1"/>
</dbReference>
<dbReference type="InterPro" id="IPR036291">
    <property type="entry name" value="NAD(P)-bd_dom_sf"/>
</dbReference>
<dbReference type="Gene3D" id="3.40.50.720">
    <property type="entry name" value="NAD(P)-binding Rossmann-like Domain"/>
    <property type="match status" value="1"/>
</dbReference>
<keyword evidence="2" id="KW-1185">Reference proteome</keyword>
<dbReference type="KEGG" id="sse:Ssed_0669"/>
<organism evidence="1 2">
    <name type="scientific">Shewanella sediminis (strain HAW-EB3)</name>
    <dbReference type="NCBI Taxonomy" id="425104"/>
    <lineage>
        <taxon>Bacteria</taxon>
        <taxon>Pseudomonadati</taxon>
        <taxon>Pseudomonadota</taxon>
        <taxon>Gammaproteobacteria</taxon>
        <taxon>Alteromonadales</taxon>
        <taxon>Shewanellaceae</taxon>
        <taxon>Shewanella</taxon>
    </lineage>
</organism>
<evidence type="ECO:0000313" key="1">
    <source>
        <dbReference type="EMBL" id="ABV35280.1"/>
    </source>
</evidence>